<proteinExistence type="predicted"/>
<dbReference type="PRINTS" id="PR01874">
    <property type="entry name" value="DNAREPAIRADA"/>
</dbReference>
<dbReference type="SUPFAM" id="SSF52540">
    <property type="entry name" value="P-loop containing nucleoside triphosphate hydrolases"/>
    <property type="match status" value="1"/>
</dbReference>
<reference evidence="2" key="2">
    <citation type="submission" date="2021-04" db="EMBL/GenBank/DDBJ databases">
        <authorList>
            <person name="Gilroy R."/>
        </authorList>
    </citation>
    <scope>NUCLEOTIDE SEQUENCE</scope>
    <source>
        <strain evidence="2">MalCec1-1739</strain>
    </source>
</reference>
<accession>A0A9D2UIY8</accession>
<dbReference type="EMBL" id="DWUP01000143">
    <property type="protein sequence ID" value="HJD53308.1"/>
    <property type="molecule type" value="Genomic_DNA"/>
</dbReference>
<evidence type="ECO:0000259" key="1">
    <source>
        <dbReference type="SMART" id="SM00382"/>
    </source>
</evidence>
<evidence type="ECO:0000313" key="3">
    <source>
        <dbReference type="Proteomes" id="UP000787625"/>
    </source>
</evidence>
<dbReference type="Proteomes" id="UP000787625">
    <property type="component" value="Unassembled WGS sequence"/>
</dbReference>
<dbReference type="InterPro" id="IPR027417">
    <property type="entry name" value="P-loop_NTPase"/>
</dbReference>
<dbReference type="AlphaFoldDB" id="A0A9D2UIY8"/>
<gene>
    <name evidence="2" type="ORF">IAA93_06255</name>
</gene>
<protein>
    <recommendedName>
        <fullName evidence="1">AAA+ ATPase domain-containing protein</fullName>
    </recommendedName>
</protein>
<reference evidence="2" key="1">
    <citation type="journal article" date="2021" name="PeerJ">
        <title>Extensive microbial diversity within the chicken gut microbiome revealed by metagenomics and culture.</title>
        <authorList>
            <person name="Gilroy R."/>
            <person name="Ravi A."/>
            <person name="Getino M."/>
            <person name="Pursley I."/>
            <person name="Horton D.L."/>
            <person name="Alikhan N.F."/>
            <person name="Baker D."/>
            <person name="Gharbi K."/>
            <person name="Hall N."/>
            <person name="Watson M."/>
            <person name="Adriaenssens E.M."/>
            <person name="Foster-Nyarko E."/>
            <person name="Jarju S."/>
            <person name="Secka A."/>
            <person name="Antonio M."/>
            <person name="Oren A."/>
            <person name="Chaudhuri R.R."/>
            <person name="La Ragione R."/>
            <person name="Hildebrand F."/>
            <person name="Pallen M.J."/>
        </authorList>
    </citation>
    <scope>NUCLEOTIDE SEQUENCE</scope>
    <source>
        <strain evidence="2">MalCec1-1739</strain>
    </source>
</reference>
<organism evidence="2 3">
    <name type="scientific">Candidatus Avibacteroides avistercoris</name>
    <dbReference type="NCBI Taxonomy" id="2840690"/>
    <lineage>
        <taxon>Bacteria</taxon>
        <taxon>Pseudomonadati</taxon>
        <taxon>Bacteroidota</taxon>
        <taxon>Bacteroidia</taxon>
        <taxon>Bacteroidales</taxon>
        <taxon>Bacteroidaceae</taxon>
        <taxon>Bacteroidaceae incertae sedis</taxon>
        <taxon>Candidatus Avibacteroides</taxon>
    </lineage>
</organism>
<name>A0A9D2UIY8_9BACT</name>
<dbReference type="Gene3D" id="3.40.50.300">
    <property type="entry name" value="P-loop containing nucleotide triphosphate hydrolases"/>
    <property type="match status" value="1"/>
</dbReference>
<comment type="caution">
    <text evidence="2">The sequence shown here is derived from an EMBL/GenBank/DDBJ whole genome shotgun (WGS) entry which is preliminary data.</text>
</comment>
<evidence type="ECO:0000313" key="2">
    <source>
        <dbReference type="EMBL" id="HJD53308.1"/>
    </source>
</evidence>
<dbReference type="InterPro" id="IPR003593">
    <property type="entry name" value="AAA+_ATPase"/>
</dbReference>
<feature type="domain" description="AAA+ ATPase" evidence="1">
    <location>
        <begin position="38"/>
        <end position="206"/>
    </location>
</feature>
<dbReference type="SMART" id="SM00382">
    <property type="entry name" value="AAA"/>
    <property type="match status" value="1"/>
</dbReference>
<sequence>MRDVVKISQLEFDKDLFANFMSGTTLDMLLCSYRGLPKGVNYMVIGDPGVGKTTIVLDLMANIGKVQPRARMLFVSAEMNEIDLSIYVRRYPKFGELNIMFIEADFESDDHAIADFESVLDEGWDIVAIDSFYELQGIIKEEENITLKKAESLLLAIIKRHNKAANRRHIHTSFLTIQQVTKSGAFVGSNRLKHMITAMMELRLDNPKNIYSDRYITFSKHRRGEVGVKLYYSLTRTGDVFFDDERFDKDSKLRHLQNEVSTQLHEYADRFNRLFNNIHNDEQ</sequence>